<protein>
    <recommendedName>
        <fullName evidence="5">Ecp2 effector protein domain-containing protein</fullName>
    </recommendedName>
</protein>
<proteinExistence type="predicted"/>
<evidence type="ECO:0000313" key="3">
    <source>
        <dbReference type="EMBL" id="KAF1994065.1"/>
    </source>
</evidence>
<feature type="region of interest" description="Disordered" evidence="1">
    <location>
        <begin position="128"/>
        <end position="150"/>
    </location>
</feature>
<dbReference type="AlphaFoldDB" id="A0A6A5W4I1"/>
<keyword evidence="2" id="KW-0732">Signal</keyword>
<dbReference type="EMBL" id="ML977673">
    <property type="protein sequence ID" value="KAF1994065.1"/>
    <property type="molecule type" value="Genomic_DNA"/>
</dbReference>
<evidence type="ECO:0000256" key="2">
    <source>
        <dbReference type="SAM" id="SignalP"/>
    </source>
</evidence>
<dbReference type="Proteomes" id="UP000799779">
    <property type="component" value="Unassembled WGS sequence"/>
</dbReference>
<evidence type="ECO:0008006" key="5">
    <source>
        <dbReference type="Google" id="ProtNLM"/>
    </source>
</evidence>
<keyword evidence="4" id="KW-1185">Reference proteome</keyword>
<evidence type="ECO:0000313" key="4">
    <source>
        <dbReference type="Proteomes" id="UP000799779"/>
    </source>
</evidence>
<sequence>MHFLTLATNLLATACIITLAAPVADDTILPTALLEERQELGCGFVKFNHDDGQTLVADKNCHFDDRKRGYATNYFVRELCVCVFNSREGCPEEDNIVKAVGEAEASIKGTSAKWFKCSLNLAGFGGGFRRPPSSHPPHHRRSNQPPPPVDGMAALALVSFDTHGNMDPSFAIDAVNGCGVAKMEPSNIGPSLVNDNKCYKLEEAVTNF</sequence>
<feature type="signal peptide" evidence="2">
    <location>
        <begin position="1"/>
        <end position="20"/>
    </location>
</feature>
<organism evidence="3 4">
    <name type="scientific">Amniculicola lignicola CBS 123094</name>
    <dbReference type="NCBI Taxonomy" id="1392246"/>
    <lineage>
        <taxon>Eukaryota</taxon>
        <taxon>Fungi</taxon>
        <taxon>Dikarya</taxon>
        <taxon>Ascomycota</taxon>
        <taxon>Pezizomycotina</taxon>
        <taxon>Dothideomycetes</taxon>
        <taxon>Pleosporomycetidae</taxon>
        <taxon>Pleosporales</taxon>
        <taxon>Amniculicolaceae</taxon>
        <taxon>Amniculicola</taxon>
    </lineage>
</organism>
<feature type="chain" id="PRO_5025692936" description="Ecp2 effector protein domain-containing protein" evidence="2">
    <location>
        <begin position="21"/>
        <end position="208"/>
    </location>
</feature>
<reference evidence="3" key="1">
    <citation type="journal article" date="2020" name="Stud. Mycol.">
        <title>101 Dothideomycetes genomes: a test case for predicting lifestyles and emergence of pathogens.</title>
        <authorList>
            <person name="Haridas S."/>
            <person name="Albert R."/>
            <person name="Binder M."/>
            <person name="Bloem J."/>
            <person name="Labutti K."/>
            <person name="Salamov A."/>
            <person name="Andreopoulos B."/>
            <person name="Baker S."/>
            <person name="Barry K."/>
            <person name="Bills G."/>
            <person name="Bluhm B."/>
            <person name="Cannon C."/>
            <person name="Castanera R."/>
            <person name="Culley D."/>
            <person name="Daum C."/>
            <person name="Ezra D."/>
            <person name="Gonzalez J."/>
            <person name="Henrissat B."/>
            <person name="Kuo A."/>
            <person name="Liang C."/>
            <person name="Lipzen A."/>
            <person name="Lutzoni F."/>
            <person name="Magnuson J."/>
            <person name="Mondo S."/>
            <person name="Nolan M."/>
            <person name="Ohm R."/>
            <person name="Pangilinan J."/>
            <person name="Park H.-J."/>
            <person name="Ramirez L."/>
            <person name="Alfaro M."/>
            <person name="Sun H."/>
            <person name="Tritt A."/>
            <person name="Yoshinaga Y."/>
            <person name="Zwiers L.-H."/>
            <person name="Turgeon B."/>
            <person name="Goodwin S."/>
            <person name="Spatafora J."/>
            <person name="Crous P."/>
            <person name="Grigoriev I."/>
        </authorList>
    </citation>
    <scope>NUCLEOTIDE SEQUENCE</scope>
    <source>
        <strain evidence="3">CBS 123094</strain>
    </source>
</reference>
<name>A0A6A5W4I1_9PLEO</name>
<gene>
    <name evidence="3" type="ORF">P154DRAFT_567565</name>
</gene>
<accession>A0A6A5W4I1</accession>
<evidence type="ECO:0000256" key="1">
    <source>
        <dbReference type="SAM" id="MobiDB-lite"/>
    </source>
</evidence>